<gene>
    <name evidence="4" type="ORF">PX52LOC_06017</name>
</gene>
<organism evidence="4 5">
    <name type="scientific">Limnoglobus roseus</name>
    <dbReference type="NCBI Taxonomy" id="2598579"/>
    <lineage>
        <taxon>Bacteria</taxon>
        <taxon>Pseudomonadati</taxon>
        <taxon>Planctomycetota</taxon>
        <taxon>Planctomycetia</taxon>
        <taxon>Gemmatales</taxon>
        <taxon>Gemmataceae</taxon>
        <taxon>Limnoglobus</taxon>
    </lineage>
</organism>
<dbReference type="RefSeq" id="WP_149113413.1">
    <property type="nucleotide sequence ID" value="NZ_CP042425.1"/>
</dbReference>
<dbReference type="Gene3D" id="3.40.630.30">
    <property type="match status" value="1"/>
</dbReference>
<evidence type="ECO:0000259" key="3">
    <source>
        <dbReference type="PROSITE" id="PS51186"/>
    </source>
</evidence>
<dbReference type="SUPFAM" id="SSF55729">
    <property type="entry name" value="Acyl-CoA N-acyltransferases (Nat)"/>
    <property type="match status" value="1"/>
</dbReference>
<dbReference type="PROSITE" id="PS51186">
    <property type="entry name" value="GNAT"/>
    <property type="match status" value="1"/>
</dbReference>
<accession>A0A5C1ALA3</accession>
<dbReference type="EMBL" id="CP042425">
    <property type="protein sequence ID" value="QEL18967.1"/>
    <property type="molecule type" value="Genomic_DNA"/>
</dbReference>
<sequence>MTETVIEPAGPDELPQIVEMFNQIFRPTRTVESFRRRFLGRQNILQLIAKYRDQPAGFFLGFELKPDTYFAWFYGVLPTIRRMGLGGELMEAAQKWAAEKGYNSIRLECYNQQRPMLHLAIELGYDIVGVRWDASRSSNLVIFEKVLKS</sequence>
<proteinExistence type="predicted"/>
<dbReference type="KEGG" id="lrs:PX52LOC_06017"/>
<dbReference type="InterPro" id="IPR016181">
    <property type="entry name" value="Acyl_CoA_acyltransferase"/>
</dbReference>
<dbReference type="CDD" id="cd04301">
    <property type="entry name" value="NAT_SF"/>
    <property type="match status" value="1"/>
</dbReference>
<dbReference type="InterPro" id="IPR050832">
    <property type="entry name" value="Bact_Acetyltransf"/>
</dbReference>
<evidence type="ECO:0000256" key="2">
    <source>
        <dbReference type="ARBA" id="ARBA00023315"/>
    </source>
</evidence>
<evidence type="ECO:0000256" key="1">
    <source>
        <dbReference type="ARBA" id="ARBA00022679"/>
    </source>
</evidence>
<protein>
    <submittedName>
        <fullName evidence="4">GNAT family N-acetyltransferase</fullName>
    </submittedName>
</protein>
<dbReference type="Proteomes" id="UP000324974">
    <property type="component" value="Chromosome"/>
</dbReference>
<name>A0A5C1ALA3_9BACT</name>
<keyword evidence="2" id="KW-0012">Acyltransferase</keyword>
<dbReference type="AlphaFoldDB" id="A0A5C1ALA3"/>
<keyword evidence="5" id="KW-1185">Reference proteome</keyword>
<dbReference type="Pfam" id="PF00583">
    <property type="entry name" value="Acetyltransf_1"/>
    <property type="match status" value="1"/>
</dbReference>
<evidence type="ECO:0000313" key="4">
    <source>
        <dbReference type="EMBL" id="QEL18967.1"/>
    </source>
</evidence>
<dbReference type="PANTHER" id="PTHR43877">
    <property type="entry name" value="AMINOALKYLPHOSPHONATE N-ACETYLTRANSFERASE-RELATED-RELATED"/>
    <property type="match status" value="1"/>
</dbReference>
<evidence type="ECO:0000313" key="5">
    <source>
        <dbReference type="Proteomes" id="UP000324974"/>
    </source>
</evidence>
<dbReference type="OrthoDB" id="9812289at2"/>
<dbReference type="GO" id="GO:0016747">
    <property type="term" value="F:acyltransferase activity, transferring groups other than amino-acyl groups"/>
    <property type="evidence" value="ECO:0007669"/>
    <property type="project" value="InterPro"/>
</dbReference>
<feature type="domain" description="N-acetyltransferase" evidence="3">
    <location>
        <begin position="4"/>
        <end position="148"/>
    </location>
</feature>
<reference evidence="5" key="1">
    <citation type="submission" date="2019-08" db="EMBL/GenBank/DDBJ databases">
        <title>Limnoglobus roseus gen. nov., sp. nov., a novel freshwater planctomycete with a giant genome from the family Gemmataceae.</title>
        <authorList>
            <person name="Kulichevskaya I.S."/>
            <person name="Naumoff D.G."/>
            <person name="Miroshnikov K."/>
            <person name="Ivanova A."/>
            <person name="Philippov D.A."/>
            <person name="Hakobyan A."/>
            <person name="Rijpstra I.C."/>
            <person name="Sinninghe Damste J.S."/>
            <person name="Liesack W."/>
            <person name="Dedysh S.N."/>
        </authorList>
    </citation>
    <scope>NUCLEOTIDE SEQUENCE [LARGE SCALE GENOMIC DNA]</scope>
    <source>
        <strain evidence="5">PX52</strain>
    </source>
</reference>
<dbReference type="InterPro" id="IPR000182">
    <property type="entry name" value="GNAT_dom"/>
</dbReference>
<keyword evidence="1 4" id="KW-0808">Transferase</keyword>